<protein>
    <recommendedName>
        <fullName evidence="1">Histidine kinase/HSP90-like ATPase domain-containing protein</fullName>
    </recommendedName>
</protein>
<dbReference type="InterPro" id="IPR036890">
    <property type="entry name" value="HATPase_C_sf"/>
</dbReference>
<keyword evidence="3" id="KW-1185">Reference proteome</keyword>
<sequence length="146" mass="14901">MTAGTLPGDTHDREVSLTITRDPSLVRTVRLVAASLARRAGLDAAAVEEVRLAIGETCAVMVGVAPEDESVASASADQVSVTLRVEEGLVAEISGPSVAPSEDAAGGPAELAALATDPWALVRGLLEDVDVVEDGGATSVRLRWSA</sequence>
<comment type="caution">
    <text evidence="2">The sequence shown here is derived from an EMBL/GenBank/DDBJ whole genome shotgun (WGS) entry which is preliminary data.</text>
</comment>
<name>A0ABU2BW23_9ACTN</name>
<dbReference type="Gene3D" id="3.30.565.10">
    <property type="entry name" value="Histidine kinase-like ATPase, C-terminal domain"/>
    <property type="match status" value="1"/>
</dbReference>
<evidence type="ECO:0000313" key="2">
    <source>
        <dbReference type="EMBL" id="MDR7362836.1"/>
    </source>
</evidence>
<dbReference type="InterPro" id="IPR003594">
    <property type="entry name" value="HATPase_dom"/>
</dbReference>
<dbReference type="Proteomes" id="UP001183648">
    <property type="component" value="Unassembled WGS sequence"/>
</dbReference>
<reference evidence="2 3" key="1">
    <citation type="submission" date="2023-07" db="EMBL/GenBank/DDBJ databases">
        <title>Sequencing the genomes of 1000 actinobacteria strains.</title>
        <authorList>
            <person name="Klenk H.-P."/>
        </authorList>
    </citation>
    <scope>NUCLEOTIDE SEQUENCE [LARGE SCALE GENOMIC DNA]</scope>
    <source>
        <strain evidence="2 3">DSM 19426</strain>
    </source>
</reference>
<feature type="domain" description="Histidine kinase/HSP90-like ATPase" evidence="1">
    <location>
        <begin position="20"/>
        <end position="144"/>
    </location>
</feature>
<proteinExistence type="predicted"/>
<accession>A0ABU2BW23</accession>
<gene>
    <name evidence="2" type="ORF">J2S63_002389</name>
</gene>
<evidence type="ECO:0000259" key="1">
    <source>
        <dbReference type="Pfam" id="PF13581"/>
    </source>
</evidence>
<dbReference type="Pfam" id="PF13581">
    <property type="entry name" value="HATPase_c_2"/>
    <property type="match status" value="1"/>
</dbReference>
<dbReference type="EMBL" id="JAVDYG010000001">
    <property type="protein sequence ID" value="MDR7362836.1"/>
    <property type="molecule type" value="Genomic_DNA"/>
</dbReference>
<evidence type="ECO:0000313" key="3">
    <source>
        <dbReference type="Proteomes" id="UP001183648"/>
    </source>
</evidence>
<organism evidence="2 3">
    <name type="scientific">Nocardioides marmoribigeumensis</name>
    <dbReference type="NCBI Taxonomy" id="433649"/>
    <lineage>
        <taxon>Bacteria</taxon>
        <taxon>Bacillati</taxon>
        <taxon>Actinomycetota</taxon>
        <taxon>Actinomycetes</taxon>
        <taxon>Propionibacteriales</taxon>
        <taxon>Nocardioidaceae</taxon>
        <taxon>Nocardioides</taxon>
    </lineage>
</organism>
<dbReference type="RefSeq" id="WP_310302356.1">
    <property type="nucleotide sequence ID" value="NZ_BAAAPS010000013.1"/>
</dbReference>